<gene>
    <name evidence="9" type="ORF">L9F63_023080</name>
</gene>
<dbReference type="SUPFAM" id="SSF50494">
    <property type="entry name" value="Trypsin-like serine proteases"/>
    <property type="match status" value="1"/>
</dbReference>
<dbReference type="Proteomes" id="UP001233999">
    <property type="component" value="Unassembled WGS sequence"/>
</dbReference>
<dbReference type="AlphaFoldDB" id="A0AAD7ZKS5"/>
<sequence length="210" mass="23242">VVEIQVLAGFVDTSRQDWFATGVNFPYIHELYNTNPMLQNNDIALLELTEMLPIDGLKIAPIEVRDTPVTAGTCCIISGWGRLHEDGDSSNILQYASVPILDTTECNYLLTDEIGSGEICAGYLSGGTDSCQIYSGGPLMCEGKLTGIVSWGYGCARKNLPGVYADVYSYRDWIIDKIGHQELLKLEKTRIQCFNNTVTNRLTTYPFLPN</sequence>
<dbReference type="FunFam" id="2.40.10.10:FF:000002">
    <property type="entry name" value="Transmembrane protease serine"/>
    <property type="match status" value="1"/>
</dbReference>
<comment type="similarity">
    <text evidence="7">Belongs to the peptidase S1 family. CLIP subfamily.</text>
</comment>
<name>A0AAD7ZKS5_DIPPU</name>
<protein>
    <recommendedName>
        <fullName evidence="8">Peptidase S1 domain-containing protein</fullName>
    </recommendedName>
</protein>
<evidence type="ECO:0000256" key="6">
    <source>
        <dbReference type="ARBA" id="ARBA00023157"/>
    </source>
</evidence>
<organism evidence="9 10">
    <name type="scientific">Diploptera punctata</name>
    <name type="common">Pacific beetle cockroach</name>
    <dbReference type="NCBI Taxonomy" id="6984"/>
    <lineage>
        <taxon>Eukaryota</taxon>
        <taxon>Metazoa</taxon>
        <taxon>Ecdysozoa</taxon>
        <taxon>Arthropoda</taxon>
        <taxon>Hexapoda</taxon>
        <taxon>Insecta</taxon>
        <taxon>Pterygota</taxon>
        <taxon>Neoptera</taxon>
        <taxon>Polyneoptera</taxon>
        <taxon>Dictyoptera</taxon>
        <taxon>Blattodea</taxon>
        <taxon>Blaberoidea</taxon>
        <taxon>Blaberidae</taxon>
        <taxon>Diplopterinae</taxon>
        <taxon>Diploptera</taxon>
    </lineage>
</organism>
<reference evidence="9" key="2">
    <citation type="submission" date="2023-05" db="EMBL/GenBank/DDBJ databases">
        <authorList>
            <person name="Fouks B."/>
        </authorList>
    </citation>
    <scope>NUCLEOTIDE SEQUENCE</scope>
    <source>
        <strain evidence="9">Stay&amp;Tobe</strain>
        <tissue evidence="9">Testes</tissue>
    </source>
</reference>
<keyword evidence="10" id="KW-1185">Reference proteome</keyword>
<keyword evidence="2" id="KW-0964">Secreted</keyword>
<dbReference type="GO" id="GO:0005615">
    <property type="term" value="C:extracellular space"/>
    <property type="evidence" value="ECO:0007669"/>
    <property type="project" value="TreeGrafter"/>
</dbReference>
<evidence type="ECO:0000256" key="2">
    <source>
        <dbReference type="ARBA" id="ARBA00022525"/>
    </source>
</evidence>
<evidence type="ECO:0000256" key="4">
    <source>
        <dbReference type="ARBA" id="ARBA00022801"/>
    </source>
</evidence>
<comment type="subcellular location">
    <subcellularLocation>
        <location evidence="1">Secreted</location>
    </subcellularLocation>
</comment>
<dbReference type="Pfam" id="PF00089">
    <property type="entry name" value="Trypsin"/>
    <property type="match status" value="1"/>
</dbReference>
<dbReference type="InterPro" id="IPR009003">
    <property type="entry name" value="Peptidase_S1_PA"/>
</dbReference>
<evidence type="ECO:0000256" key="7">
    <source>
        <dbReference type="ARBA" id="ARBA00024195"/>
    </source>
</evidence>
<evidence type="ECO:0000256" key="5">
    <source>
        <dbReference type="ARBA" id="ARBA00022825"/>
    </source>
</evidence>
<feature type="non-terminal residue" evidence="9">
    <location>
        <position position="1"/>
    </location>
</feature>
<dbReference type="CDD" id="cd00190">
    <property type="entry name" value="Tryp_SPc"/>
    <property type="match status" value="1"/>
</dbReference>
<evidence type="ECO:0000313" key="9">
    <source>
        <dbReference type="EMBL" id="KAJ9582574.1"/>
    </source>
</evidence>
<dbReference type="PANTHER" id="PTHR24264:SF65">
    <property type="entry name" value="SRCR DOMAIN-CONTAINING PROTEIN"/>
    <property type="match status" value="1"/>
</dbReference>
<accession>A0AAD7ZKS5</accession>
<evidence type="ECO:0000259" key="8">
    <source>
        <dbReference type="PROSITE" id="PS50240"/>
    </source>
</evidence>
<dbReference type="GO" id="GO:0004252">
    <property type="term" value="F:serine-type endopeptidase activity"/>
    <property type="evidence" value="ECO:0007669"/>
    <property type="project" value="InterPro"/>
</dbReference>
<dbReference type="InterPro" id="IPR043504">
    <property type="entry name" value="Peptidase_S1_PA_chymotrypsin"/>
</dbReference>
<comment type="caution">
    <text evidence="9">The sequence shown here is derived from an EMBL/GenBank/DDBJ whole genome shotgun (WGS) entry which is preliminary data.</text>
</comment>
<dbReference type="PROSITE" id="PS50240">
    <property type="entry name" value="TRYPSIN_DOM"/>
    <property type="match status" value="1"/>
</dbReference>
<keyword evidence="6" id="KW-1015">Disulfide bond</keyword>
<keyword evidence="5" id="KW-0720">Serine protease</keyword>
<dbReference type="EMBL" id="JASPKZ010007792">
    <property type="protein sequence ID" value="KAJ9582574.1"/>
    <property type="molecule type" value="Genomic_DNA"/>
</dbReference>
<dbReference type="SMART" id="SM00020">
    <property type="entry name" value="Tryp_SPc"/>
    <property type="match status" value="1"/>
</dbReference>
<dbReference type="InterPro" id="IPR050127">
    <property type="entry name" value="Serine_Proteases_S1"/>
</dbReference>
<reference evidence="9" key="1">
    <citation type="journal article" date="2023" name="IScience">
        <title>Live-bearing cockroach genome reveals convergent evolutionary mechanisms linked to viviparity in insects and beyond.</title>
        <authorList>
            <person name="Fouks B."/>
            <person name="Harrison M.C."/>
            <person name="Mikhailova A.A."/>
            <person name="Marchal E."/>
            <person name="English S."/>
            <person name="Carruthers M."/>
            <person name="Jennings E.C."/>
            <person name="Chiamaka E.L."/>
            <person name="Frigard R.A."/>
            <person name="Pippel M."/>
            <person name="Attardo G.M."/>
            <person name="Benoit J.B."/>
            <person name="Bornberg-Bauer E."/>
            <person name="Tobe S.S."/>
        </authorList>
    </citation>
    <scope>NUCLEOTIDE SEQUENCE</scope>
    <source>
        <strain evidence="9">Stay&amp;Tobe</strain>
    </source>
</reference>
<evidence type="ECO:0000313" key="10">
    <source>
        <dbReference type="Proteomes" id="UP001233999"/>
    </source>
</evidence>
<dbReference type="Gene3D" id="2.40.10.10">
    <property type="entry name" value="Trypsin-like serine proteases"/>
    <property type="match status" value="2"/>
</dbReference>
<proteinExistence type="inferred from homology"/>
<feature type="domain" description="Peptidase S1" evidence="8">
    <location>
        <begin position="27"/>
        <end position="179"/>
    </location>
</feature>
<dbReference type="GO" id="GO:0006508">
    <property type="term" value="P:proteolysis"/>
    <property type="evidence" value="ECO:0007669"/>
    <property type="project" value="UniProtKB-KW"/>
</dbReference>
<feature type="non-terminal residue" evidence="9">
    <location>
        <position position="210"/>
    </location>
</feature>
<dbReference type="PANTHER" id="PTHR24264">
    <property type="entry name" value="TRYPSIN-RELATED"/>
    <property type="match status" value="1"/>
</dbReference>
<evidence type="ECO:0000256" key="3">
    <source>
        <dbReference type="ARBA" id="ARBA00022670"/>
    </source>
</evidence>
<dbReference type="InterPro" id="IPR001254">
    <property type="entry name" value="Trypsin_dom"/>
</dbReference>
<evidence type="ECO:0000256" key="1">
    <source>
        <dbReference type="ARBA" id="ARBA00004613"/>
    </source>
</evidence>
<keyword evidence="4" id="KW-0378">Hydrolase</keyword>
<keyword evidence="3" id="KW-0645">Protease</keyword>